<keyword evidence="5 9" id="KW-0697">Rotamase</keyword>
<evidence type="ECO:0000256" key="9">
    <source>
        <dbReference type="PROSITE-ProRule" id="PRU00277"/>
    </source>
</evidence>
<evidence type="ECO:0000256" key="7">
    <source>
        <dbReference type="ARBA" id="ARBA00023235"/>
    </source>
</evidence>
<evidence type="ECO:0000256" key="10">
    <source>
        <dbReference type="RuleBase" id="RU003915"/>
    </source>
</evidence>
<keyword evidence="4" id="KW-0963">Cytoplasm</keyword>
<dbReference type="GO" id="GO:0005737">
    <property type="term" value="C:cytoplasm"/>
    <property type="evidence" value="ECO:0007669"/>
    <property type="project" value="UniProtKB-SubCell"/>
</dbReference>
<gene>
    <name evidence="12" type="ORF">HELGO_WM47555</name>
</gene>
<evidence type="ECO:0000256" key="1">
    <source>
        <dbReference type="ARBA" id="ARBA00000971"/>
    </source>
</evidence>
<comment type="function">
    <text evidence="8">Also involved in hydrogenase metallocenter assembly, probably by participating in the nickel insertion step. This function in hydrogenase biosynthesis requires chaperone activity and the presence of the metal-binding domain, but not PPIase activity.</text>
</comment>
<evidence type="ECO:0000256" key="2">
    <source>
        <dbReference type="ARBA" id="ARBA00004496"/>
    </source>
</evidence>
<comment type="similarity">
    <text evidence="3 10">Belongs to the FKBP-type PPIase family.</text>
</comment>
<dbReference type="SUPFAM" id="SSF54534">
    <property type="entry name" value="FKBP-like"/>
    <property type="match status" value="1"/>
</dbReference>
<dbReference type="InterPro" id="IPR048261">
    <property type="entry name" value="SlpA/SlyD-like_ins_sf"/>
</dbReference>
<evidence type="ECO:0000256" key="6">
    <source>
        <dbReference type="ARBA" id="ARBA00023186"/>
    </source>
</evidence>
<evidence type="ECO:0000256" key="8">
    <source>
        <dbReference type="ARBA" id="ARBA00037071"/>
    </source>
</evidence>
<sequence length="144" mass="15895">MHRTIQNNSQIRWRYRLLLANGELFEANENEQGDTLHLGQDEIHPNLESVLPGLSEGEEVRFLISAEEAFGARDSDAIQTLSLSGFPGNQTPQPDQIISFTLPSGQEVPGHIMAVSADSVTVDFNHPLAGHNIVLEVEILEILE</sequence>
<dbReference type="AlphaFoldDB" id="A0A6S6UG57"/>
<dbReference type="InterPro" id="IPR001179">
    <property type="entry name" value="PPIase_FKBP_dom"/>
</dbReference>
<evidence type="ECO:0000256" key="3">
    <source>
        <dbReference type="ARBA" id="ARBA00006577"/>
    </source>
</evidence>
<dbReference type="InterPro" id="IPR046357">
    <property type="entry name" value="PPIase_dom_sf"/>
</dbReference>
<evidence type="ECO:0000313" key="12">
    <source>
        <dbReference type="EMBL" id="CAA6827298.1"/>
    </source>
</evidence>
<dbReference type="EC" id="5.2.1.8" evidence="10"/>
<dbReference type="PANTHER" id="PTHR47861">
    <property type="entry name" value="FKBP-TYPE PEPTIDYL-PROLYL CIS-TRANS ISOMERASE SLYD"/>
    <property type="match status" value="1"/>
</dbReference>
<name>A0A6S6UG57_9GAMM</name>
<dbReference type="GO" id="GO:0003755">
    <property type="term" value="F:peptidyl-prolyl cis-trans isomerase activity"/>
    <property type="evidence" value="ECO:0007669"/>
    <property type="project" value="UniProtKB-UniRule"/>
</dbReference>
<dbReference type="Gene3D" id="2.40.10.330">
    <property type="match status" value="1"/>
</dbReference>
<dbReference type="PANTHER" id="PTHR47861:SF3">
    <property type="entry name" value="FKBP-TYPE PEPTIDYL-PROLYL CIS-TRANS ISOMERASE SLYD"/>
    <property type="match status" value="1"/>
</dbReference>
<proteinExistence type="inferred from homology"/>
<dbReference type="EMBL" id="CACVAT010000438">
    <property type="protein sequence ID" value="CAA6827298.1"/>
    <property type="molecule type" value="Genomic_DNA"/>
</dbReference>
<dbReference type="Gene3D" id="3.10.50.40">
    <property type="match status" value="1"/>
</dbReference>
<dbReference type="GO" id="GO:0042026">
    <property type="term" value="P:protein refolding"/>
    <property type="evidence" value="ECO:0007669"/>
    <property type="project" value="UniProtKB-ARBA"/>
</dbReference>
<protein>
    <recommendedName>
        <fullName evidence="10">Peptidyl-prolyl cis-trans isomerase</fullName>
        <ecNumber evidence="10">5.2.1.8</ecNumber>
    </recommendedName>
</protein>
<comment type="subcellular location">
    <subcellularLocation>
        <location evidence="2">Cytoplasm</location>
    </subcellularLocation>
</comment>
<evidence type="ECO:0000256" key="4">
    <source>
        <dbReference type="ARBA" id="ARBA00022490"/>
    </source>
</evidence>
<feature type="domain" description="PPIase FKBP-type" evidence="11">
    <location>
        <begin position="8"/>
        <end position="91"/>
    </location>
</feature>
<organism evidence="12">
    <name type="scientific">uncultured Thiotrichaceae bacterium</name>
    <dbReference type="NCBI Taxonomy" id="298394"/>
    <lineage>
        <taxon>Bacteria</taxon>
        <taxon>Pseudomonadati</taxon>
        <taxon>Pseudomonadota</taxon>
        <taxon>Gammaproteobacteria</taxon>
        <taxon>Thiotrichales</taxon>
        <taxon>Thiotrichaceae</taxon>
        <taxon>environmental samples</taxon>
    </lineage>
</organism>
<evidence type="ECO:0000259" key="11">
    <source>
        <dbReference type="PROSITE" id="PS50059"/>
    </source>
</evidence>
<keyword evidence="6" id="KW-0143">Chaperone</keyword>
<dbReference type="PROSITE" id="PS50059">
    <property type="entry name" value="FKBP_PPIASE"/>
    <property type="match status" value="1"/>
</dbReference>
<comment type="catalytic activity">
    <reaction evidence="1 9 10">
        <text>[protein]-peptidylproline (omega=180) = [protein]-peptidylproline (omega=0)</text>
        <dbReference type="Rhea" id="RHEA:16237"/>
        <dbReference type="Rhea" id="RHEA-COMP:10747"/>
        <dbReference type="Rhea" id="RHEA-COMP:10748"/>
        <dbReference type="ChEBI" id="CHEBI:83833"/>
        <dbReference type="ChEBI" id="CHEBI:83834"/>
        <dbReference type="EC" id="5.2.1.8"/>
    </reaction>
</comment>
<evidence type="ECO:0000256" key="5">
    <source>
        <dbReference type="ARBA" id="ARBA00023110"/>
    </source>
</evidence>
<keyword evidence="7 9" id="KW-0413">Isomerase</keyword>
<accession>A0A6S6UG57</accession>
<reference evidence="12" key="1">
    <citation type="submission" date="2020-01" db="EMBL/GenBank/DDBJ databases">
        <authorList>
            <person name="Meier V. D."/>
            <person name="Meier V D."/>
        </authorList>
    </citation>
    <scope>NUCLEOTIDE SEQUENCE</scope>
    <source>
        <strain evidence="12">HLG_WM_MAG_09</strain>
    </source>
</reference>
<dbReference type="Pfam" id="PF00254">
    <property type="entry name" value="FKBP_C"/>
    <property type="match status" value="1"/>
</dbReference>